<dbReference type="InterPro" id="IPR049979">
    <property type="entry name" value="Cys_resp_CS_actino"/>
</dbReference>
<gene>
    <name evidence="1" type="ORF">AB5J51_30310</name>
</gene>
<dbReference type="EMBL" id="CP165727">
    <property type="protein sequence ID" value="XDV69064.1"/>
    <property type="molecule type" value="Genomic_DNA"/>
</dbReference>
<name>A0AB39YFN3_9ACTN</name>
<dbReference type="AlphaFoldDB" id="A0AB39YFN3"/>
<dbReference type="NCBIfam" id="NF042934">
    <property type="entry name" value="cis_reg_atten"/>
    <property type="match status" value="1"/>
</dbReference>
<organism evidence="1">
    <name type="scientific">Streptomyces sp. R33</name>
    <dbReference type="NCBI Taxonomy" id="3238629"/>
    <lineage>
        <taxon>Bacteria</taxon>
        <taxon>Bacillati</taxon>
        <taxon>Actinomycetota</taxon>
        <taxon>Actinomycetes</taxon>
        <taxon>Kitasatosporales</taxon>
        <taxon>Streptomycetaceae</taxon>
        <taxon>Streptomyces</taxon>
    </lineage>
</organism>
<accession>A0AB39YFN3</accession>
<sequence>MEGTSALTRRRAVDFMRVAGALCR</sequence>
<dbReference type="RefSeq" id="WP_369780341.1">
    <property type="nucleotide sequence ID" value="NZ_CP165727.1"/>
</dbReference>
<proteinExistence type="predicted"/>
<protein>
    <submittedName>
        <fullName evidence="1">Leader peptide</fullName>
    </submittedName>
</protein>
<reference evidence="1" key="1">
    <citation type="submission" date="2024-08" db="EMBL/GenBank/DDBJ databases">
        <authorList>
            <person name="Yu S.T."/>
        </authorList>
    </citation>
    <scope>NUCLEOTIDE SEQUENCE</scope>
    <source>
        <strain evidence="1">R33</strain>
    </source>
</reference>
<evidence type="ECO:0000313" key="1">
    <source>
        <dbReference type="EMBL" id="XDV69064.1"/>
    </source>
</evidence>